<dbReference type="InterPro" id="IPR046920">
    <property type="entry name" value="ABC-3C_CTD1"/>
</dbReference>
<geneLocation type="plasmid" evidence="2">
    <name>pVA1</name>
</geneLocation>
<reference evidence="2" key="1">
    <citation type="submission" date="2014-12" db="EMBL/GenBank/DDBJ databases">
        <authorList>
            <person name="Lee C.-T."/>
            <person name="Chen I.-T."/>
            <person name="Yang Y.-T."/>
            <person name="Chen C.-Y."/>
            <person name="Lo C.-F."/>
        </authorList>
    </citation>
    <scope>NUCLEOTIDE SEQUENCE</scope>
    <source>
        <strain evidence="2">3HP</strain>
        <plasmid evidence="2">pVA1</plasmid>
    </source>
</reference>
<dbReference type="RefSeq" id="WP_153189467.1">
    <property type="nucleotide sequence ID" value="NC_025152.1"/>
</dbReference>
<protein>
    <recommendedName>
        <fullName evidence="1">ABC-three component systems C-terminal domain-containing protein</fullName>
    </recommendedName>
</protein>
<name>A0A0K0MG76_VIBPH</name>
<reference evidence="2" key="2">
    <citation type="journal article" date="2015" name="Proc. Natl. Acad. Sci. U.S.A.">
        <title>The opportunistic marine pathogen Vibrio parahaemolyticus becomes virulent by acquiring a plasmid that expresses a deadly toxin.</title>
        <authorList>
            <person name="Lee C.T."/>
            <person name="Chen I.T."/>
            <person name="Yang Y.T."/>
            <person name="Ko T.P."/>
            <person name="Huang Y.T."/>
            <person name="Huang J.Y."/>
            <person name="Huang M.F."/>
            <person name="Lin S.J."/>
            <person name="Chen C.Y."/>
            <person name="Lin S.S."/>
            <person name="Lightner D.V."/>
            <person name="Wang H.C."/>
            <person name="Wang A.H."/>
            <person name="Wang H.C."/>
            <person name="Hor L.I."/>
            <person name="Lo C.F."/>
        </authorList>
    </citation>
    <scope>NUCLEOTIDE SEQUENCE</scope>
    <source>
        <strain evidence="2">3HP</strain>
        <plasmid evidence="2">pVA1</plasmid>
    </source>
</reference>
<accession>A0A0K0MG76</accession>
<sequence length="420" mass="48626">MNPSYWQQGVHVSQQEEKYPASAISSWSGFVYQGKVALYHSLKLILDDDLDFELQLDSSDDFAIYKAGKLHSAHQVKAKISKYRSGYAKALEQSTLIEYDKAKGTTRYFHVSVPLENTDDHIGNNGETVKFYRYGNNFHCGLGEIEGLTKALIKNICEKQSITVSDNLINFNYCLLSEKISTKAIHNHKLNQEDGFSENKAAYEGRIEAKDILEELLTENPYQNRDYYAVELKARLQTYLEERLEQALPTMNDTTYERARRLCEHMRNTHINELKNLCQMMKPSERFQDIQKNDIRRYTKLIQAISVEPIFNHLPHYIDRENRFYVPTALDVDASEECESDMNHEMKNNGDLLRLLFEYNHLIASKAEASFTFDTKFTNSDDFDDKRATEKLESNITKSLCISVITKDDAEDRLNDKATH</sequence>
<feature type="domain" description="ABC-three component systems C-terminal" evidence="1">
    <location>
        <begin position="129"/>
        <end position="366"/>
    </location>
</feature>
<proteinExistence type="predicted"/>
<dbReference type="AlphaFoldDB" id="A0A0K0MG76"/>
<gene>
    <name evidence="2" type="ORF">pVA1059</name>
</gene>
<organism evidence="2">
    <name type="scientific">Vibrio parahaemolyticus</name>
    <dbReference type="NCBI Taxonomy" id="670"/>
    <lineage>
        <taxon>Bacteria</taxon>
        <taxon>Pseudomonadati</taxon>
        <taxon>Pseudomonadota</taxon>
        <taxon>Gammaproteobacteria</taxon>
        <taxon>Vibrionales</taxon>
        <taxon>Vibrionaceae</taxon>
        <taxon>Vibrio</taxon>
    </lineage>
</organism>
<evidence type="ECO:0000259" key="1">
    <source>
        <dbReference type="Pfam" id="PF20276"/>
    </source>
</evidence>
<dbReference type="Pfam" id="PF20276">
    <property type="entry name" value="CTD1"/>
    <property type="match status" value="1"/>
</dbReference>
<evidence type="ECO:0000313" key="2">
    <source>
        <dbReference type="EMBL" id="AKC05679.1"/>
    </source>
</evidence>
<keyword evidence="2" id="KW-0614">Plasmid</keyword>
<dbReference type="EMBL" id="KP324996">
    <property type="protein sequence ID" value="AKC05679.1"/>
    <property type="molecule type" value="Genomic_DNA"/>
</dbReference>